<reference evidence="4 5" key="1">
    <citation type="journal article" date="2019" name="Genome Biol. Evol.">
        <title>Insights into the evolution of the New World diploid cottons (Gossypium, subgenus Houzingenia) based on genome sequencing.</title>
        <authorList>
            <person name="Grover C.E."/>
            <person name="Arick M.A. 2nd"/>
            <person name="Thrash A."/>
            <person name="Conover J.L."/>
            <person name="Sanders W.S."/>
            <person name="Peterson D.G."/>
            <person name="Frelichowski J.E."/>
            <person name="Scheffler J.A."/>
            <person name="Scheffler B.E."/>
            <person name="Wendel J.F."/>
        </authorList>
    </citation>
    <scope>NUCLEOTIDE SEQUENCE [LARGE SCALE GENOMIC DNA]</scope>
    <source>
        <strain evidence="4">185</strain>
        <tissue evidence="4">Leaf</tissue>
    </source>
</reference>
<accession>A0A7J8YSX2</accession>
<evidence type="ECO:0000256" key="1">
    <source>
        <dbReference type="ARBA" id="ARBA00006974"/>
    </source>
</evidence>
<dbReference type="InterPro" id="IPR003676">
    <property type="entry name" value="SAUR_fam"/>
</dbReference>
<comment type="similarity">
    <text evidence="1">Belongs to the ARG7 family.</text>
</comment>
<evidence type="ECO:0000313" key="4">
    <source>
        <dbReference type="EMBL" id="MBA0702184.1"/>
    </source>
</evidence>
<keyword evidence="3" id="KW-0341">Growth regulation</keyword>
<dbReference type="GO" id="GO:0009733">
    <property type="term" value="P:response to auxin"/>
    <property type="evidence" value="ECO:0007669"/>
    <property type="project" value="InterPro"/>
</dbReference>
<dbReference type="AlphaFoldDB" id="A0A7J8YSX2"/>
<dbReference type="EMBL" id="JABFAA010349618">
    <property type="protein sequence ID" value="MBA0702184.1"/>
    <property type="molecule type" value="Genomic_DNA"/>
</dbReference>
<evidence type="ECO:0000256" key="2">
    <source>
        <dbReference type="ARBA" id="ARBA00022473"/>
    </source>
</evidence>
<gene>
    <name evidence="4" type="ORF">Goari_005667</name>
</gene>
<sequence length="122" mass="14001">MNFNNLKWGCSSFSSPLRPYGKFLSLVNHKCGFSVGGMEVMMRKKVEVDKRSRAPKGHFVVYVGTEMTRFVIPTSFLNNPIFQQLLDKAAEEYGFNNQNRILLPCDEFTFQSLTKYLAKQCS</sequence>
<comment type="caution">
    <text evidence="4">The sequence shown here is derived from an EMBL/GenBank/DDBJ whole genome shotgun (WGS) entry which is preliminary data.</text>
</comment>
<evidence type="ECO:0000313" key="5">
    <source>
        <dbReference type="Proteomes" id="UP000593577"/>
    </source>
</evidence>
<keyword evidence="2" id="KW-0217">Developmental protein</keyword>
<protein>
    <submittedName>
        <fullName evidence="4">Uncharacterized protein</fullName>
    </submittedName>
</protein>
<proteinExistence type="inferred from homology"/>
<dbReference type="Proteomes" id="UP000593577">
    <property type="component" value="Unassembled WGS sequence"/>
</dbReference>
<organism evidence="4 5">
    <name type="scientific">Gossypium aridum</name>
    <name type="common">American cotton</name>
    <name type="synonym">Erioxylum aridum</name>
    <dbReference type="NCBI Taxonomy" id="34290"/>
    <lineage>
        <taxon>Eukaryota</taxon>
        <taxon>Viridiplantae</taxon>
        <taxon>Streptophyta</taxon>
        <taxon>Embryophyta</taxon>
        <taxon>Tracheophyta</taxon>
        <taxon>Spermatophyta</taxon>
        <taxon>Magnoliopsida</taxon>
        <taxon>eudicotyledons</taxon>
        <taxon>Gunneridae</taxon>
        <taxon>Pentapetalae</taxon>
        <taxon>rosids</taxon>
        <taxon>malvids</taxon>
        <taxon>Malvales</taxon>
        <taxon>Malvaceae</taxon>
        <taxon>Malvoideae</taxon>
        <taxon>Gossypium</taxon>
    </lineage>
</organism>
<keyword evidence="5" id="KW-1185">Reference proteome</keyword>
<dbReference type="PANTHER" id="PTHR31374">
    <property type="entry name" value="AUXIN-INDUCED PROTEIN-LIKE-RELATED"/>
    <property type="match status" value="1"/>
</dbReference>
<dbReference type="PANTHER" id="PTHR31374:SF423">
    <property type="entry name" value="SAUR-LIKE AUXIN-RESPONSIVE PROTEIN FAMILY"/>
    <property type="match status" value="1"/>
</dbReference>
<name>A0A7J8YSX2_GOSAI</name>
<evidence type="ECO:0000256" key="3">
    <source>
        <dbReference type="ARBA" id="ARBA00022604"/>
    </source>
</evidence>
<dbReference type="Pfam" id="PF02519">
    <property type="entry name" value="Auxin_inducible"/>
    <property type="match status" value="1"/>
</dbReference>